<dbReference type="CDD" id="cd07302">
    <property type="entry name" value="CHD"/>
    <property type="match status" value="1"/>
</dbReference>
<proteinExistence type="inferred from homology"/>
<dbReference type="PROSITE" id="PS50125">
    <property type="entry name" value="GUANYLATE_CYCLASE_2"/>
    <property type="match status" value="1"/>
</dbReference>
<evidence type="ECO:0000313" key="5">
    <source>
        <dbReference type="EMBL" id="GAA2130964.1"/>
    </source>
</evidence>
<dbReference type="InterPro" id="IPR029787">
    <property type="entry name" value="Nucleotide_cyclase"/>
</dbReference>
<protein>
    <recommendedName>
        <fullName evidence="7">Adenylate/guanylate cyclase domain-containing protein</fullName>
    </recommendedName>
</protein>
<dbReference type="InterPro" id="IPR001054">
    <property type="entry name" value="A/G_cyclase"/>
</dbReference>
<dbReference type="InterPro" id="IPR000160">
    <property type="entry name" value="GGDEF_dom"/>
</dbReference>
<dbReference type="SUPFAM" id="SSF55073">
    <property type="entry name" value="Nucleotide cyclase"/>
    <property type="match status" value="1"/>
</dbReference>
<evidence type="ECO:0000256" key="2">
    <source>
        <dbReference type="SAM" id="Phobius"/>
    </source>
</evidence>
<dbReference type="EMBL" id="BAAAMR010000015">
    <property type="protein sequence ID" value="GAA2130964.1"/>
    <property type="molecule type" value="Genomic_DNA"/>
</dbReference>
<evidence type="ECO:0000256" key="1">
    <source>
        <dbReference type="ARBA" id="ARBA00005381"/>
    </source>
</evidence>
<dbReference type="SMART" id="SM00044">
    <property type="entry name" value="CYCc"/>
    <property type="match status" value="1"/>
</dbReference>
<keyword evidence="6" id="KW-1185">Reference proteome</keyword>
<feature type="domain" description="GGDEF" evidence="4">
    <location>
        <begin position="99"/>
        <end position="230"/>
    </location>
</feature>
<feature type="domain" description="Guanylate cyclase" evidence="3">
    <location>
        <begin position="102"/>
        <end position="217"/>
    </location>
</feature>
<reference evidence="6" key="1">
    <citation type="journal article" date="2019" name="Int. J. Syst. Evol. Microbiol.">
        <title>The Global Catalogue of Microorganisms (GCM) 10K type strain sequencing project: providing services to taxonomists for standard genome sequencing and annotation.</title>
        <authorList>
            <consortium name="The Broad Institute Genomics Platform"/>
            <consortium name="The Broad Institute Genome Sequencing Center for Infectious Disease"/>
            <person name="Wu L."/>
            <person name="Ma J."/>
        </authorList>
    </citation>
    <scope>NUCLEOTIDE SEQUENCE [LARGE SCALE GENOMIC DNA]</scope>
    <source>
        <strain evidence="6">JCM 13850</strain>
    </source>
</reference>
<name>A0ABP5KHN4_9ACTN</name>
<dbReference type="PROSITE" id="PS50887">
    <property type="entry name" value="GGDEF"/>
    <property type="match status" value="1"/>
</dbReference>
<evidence type="ECO:0000259" key="3">
    <source>
        <dbReference type="PROSITE" id="PS50125"/>
    </source>
</evidence>
<keyword evidence="2" id="KW-1133">Transmembrane helix</keyword>
<evidence type="ECO:0000259" key="4">
    <source>
        <dbReference type="PROSITE" id="PS50887"/>
    </source>
</evidence>
<dbReference type="RefSeq" id="WP_344264743.1">
    <property type="nucleotide sequence ID" value="NZ_BAAAMR010000015.1"/>
</dbReference>
<sequence>MWPLVATGVAVIALAAVTVLSVLLVRERRRHDRLLASTRPRSDSGLLQGTHRAVKVAVSTASRLRRHGVGSMLMSSLDDLARWAAEDRAELVRVTAADGTITFMFTDIVDSTSLNEEFGDKEWVRILKAHDRLVRRQVTVRGGHIVKSQGDGFMIAFSDPGEAIDAAVAIQHALSKRRRKMSRTSRITVRIGVHRGKAVSRAGDYFGRAVAMAARVAAQAGGGEVLVSDETLGALPDPTRFRLSQPRQTFLKGFNGEHTLHPIQSPAHQHDSA</sequence>
<dbReference type="PANTHER" id="PTHR43081">
    <property type="entry name" value="ADENYLATE CYCLASE, TERMINAL-DIFFERENTIATION SPECIFIC-RELATED"/>
    <property type="match status" value="1"/>
</dbReference>
<dbReference type="PANTHER" id="PTHR43081:SF1">
    <property type="entry name" value="ADENYLATE CYCLASE, TERMINAL-DIFFERENTIATION SPECIFIC"/>
    <property type="match status" value="1"/>
</dbReference>
<gene>
    <name evidence="5" type="ORF">GCM10009727_23170</name>
</gene>
<dbReference type="InterPro" id="IPR050697">
    <property type="entry name" value="Adenylyl/Guanylyl_Cyclase_3/4"/>
</dbReference>
<organism evidence="5 6">
    <name type="scientific">Actinomadura napierensis</name>
    <dbReference type="NCBI Taxonomy" id="267854"/>
    <lineage>
        <taxon>Bacteria</taxon>
        <taxon>Bacillati</taxon>
        <taxon>Actinomycetota</taxon>
        <taxon>Actinomycetes</taxon>
        <taxon>Streptosporangiales</taxon>
        <taxon>Thermomonosporaceae</taxon>
        <taxon>Actinomadura</taxon>
    </lineage>
</organism>
<dbReference type="Pfam" id="PF00211">
    <property type="entry name" value="Guanylate_cyc"/>
    <property type="match status" value="1"/>
</dbReference>
<comment type="similarity">
    <text evidence="1">Belongs to the adenylyl cyclase class-3 family.</text>
</comment>
<dbReference type="Proteomes" id="UP001501020">
    <property type="component" value="Unassembled WGS sequence"/>
</dbReference>
<comment type="caution">
    <text evidence="5">The sequence shown here is derived from an EMBL/GenBank/DDBJ whole genome shotgun (WGS) entry which is preliminary data.</text>
</comment>
<accession>A0ABP5KHN4</accession>
<keyword evidence="2" id="KW-0472">Membrane</keyword>
<dbReference type="Gene3D" id="3.30.70.1230">
    <property type="entry name" value="Nucleotide cyclase"/>
    <property type="match status" value="1"/>
</dbReference>
<feature type="transmembrane region" description="Helical" evidence="2">
    <location>
        <begin position="6"/>
        <end position="25"/>
    </location>
</feature>
<evidence type="ECO:0008006" key="7">
    <source>
        <dbReference type="Google" id="ProtNLM"/>
    </source>
</evidence>
<evidence type="ECO:0000313" key="6">
    <source>
        <dbReference type="Proteomes" id="UP001501020"/>
    </source>
</evidence>
<keyword evidence="2" id="KW-0812">Transmembrane</keyword>